<protein>
    <submittedName>
        <fullName evidence="3">Uncharacterized protein</fullName>
    </submittedName>
</protein>
<feature type="non-terminal residue" evidence="3">
    <location>
        <position position="1"/>
    </location>
</feature>
<proteinExistence type="predicted"/>
<evidence type="ECO:0000313" key="3">
    <source>
        <dbReference type="EMBL" id="KAF4716785.1"/>
    </source>
</evidence>
<dbReference type="Proteomes" id="UP000553632">
    <property type="component" value="Unassembled WGS sequence"/>
</dbReference>
<gene>
    <name evidence="3" type="ORF">FOZ63_006478</name>
</gene>
<dbReference type="EMBL" id="JABANO010027472">
    <property type="protein sequence ID" value="KAF4716785.1"/>
    <property type="molecule type" value="Genomic_DNA"/>
</dbReference>
<evidence type="ECO:0000313" key="4">
    <source>
        <dbReference type="Proteomes" id="UP000553632"/>
    </source>
</evidence>
<feature type="signal peptide" evidence="2">
    <location>
        <begin position="1"/>
        <end position="22"/>
    </location>
</feature>
<comment type="caution">
    <text evidence="3">The sequence shown here is derived from an EMBL/GenBank/DDBJ whole genome shotgun (WGS) entry which is preliminary data.</text>
</comment>
<keyword evidence="2" id="KW-0732">Signal</keyword>
<accession>A0A7J6R7Y2</accession>
<organism evidence="3 4">
    <name type="scientific">Perkinsus olseni</name>
    <name type="common">Perkinsus atlanticus</name>
    <dbReference type="NCBI Taxonomy" id="32597"/>
    <lineage>
        <taxon>Eukaryota</taxon>
        <taxon>Sar</taxon>
        <taxon>Alveolata</taxon>
        <taxon>Perkinsozoa</taxon>
        <taxon>Perkinsea</taxon>
        <taxon>Perkinsida</taxon>
        <taxon>Perkinsidae</taxon>
        <taxon>Perkinsus</taxon>
    </lineage>
</organism>
<feature type="chain" id="PRO_5029491237" evidence="2">
    <location>
        <begin position="23"/>
        <end position="104"/>
    </location>
</feature>
<sequence>FWLLRATTCVACNAGSLQLALAETMEGPTFDVVSVSPQGNQSKSGDEVGNGNFSHHSSKIPRSILRSLRTGFPELQEGKSWLSSDDDDDDDELLIRHVLASPDY</sequence>
<reference evidence="3 4" key="1">
    <citation type="submission" date="2020-04" db="EMBL/GenBank/DDBJ databases">
        <title>Perkinsus olseni comparative genomics.</title>
        <authorList>
            <person name="Bogema D.R."/>
        </authorList>
    </citation>
    <scope>NUCLEOTIDE SEQUENCE [LARGE SCALE GENOMIC DNA]</scope>
    <source>
        <strain evidence="3 4">ATCC PRA-207</strain>
    </source>
</reference>
<feature type="region of interest" description="Disordered" evidence="1">
    <location>
        <begin position="32"/>
        <end position="58"/>
    </location>
</feature>
<keyword evidence="4" id="KW-1185">Reference proteome</keyword>
<evidence type="ECO:0000256" key="2">
    <source>
        <dbReference type="SAM" id="SignalP"/>
    </source>
</evidence>
<name>A0A7J6R7Y2_PEROL</name>
<dbReference type="AlphaFoldDB" id="A0A7J6R7Y2"/>
<evidence type="ECO:0000256" key="1">
    <source>
        <dbReference type="SAM" id="MobiDB-lite"/>
    </source>
</evidence>